<proteinExistence type="predicted"/>
<dbReference type="InterPro" id="IPR000485">
    <property type="entry name" value="AsnC-type_HTH_dom"/>
</dbReference>
<evidence type="ECO:0000256" key="1">
    <source>
        <dbReference type="ARBA" id="ARBA00023015"/>
    </source>
</evidence>
<dbReference type="InterPro" id="IPR019887">
    <property type="entry name" value="Tscrpt_reg_AsnC/Lrp_C"/>
</dbReference>
<dbReference type="Pfam" id="PF01037">
    <property type="entry name" value="AsnC_trans_reg"/>
    <property type="match status" value="1"/>
</dbReference>
<dbReference type="Pfam" id="PF13412">
    <property type="entry name" value="HTH_24"/>
    <property type="match status" value="1"/>
</dbReference>
<keyword evidence="1" id="KW-0805">Transcription regulation</keyword>
<evidence type="ECO:0000313" key="6">
    <source>
        <dbReference type="Proteomes" id="UP001597327"/>
    </source>
</evidence>
<dbReference type="SMART" id="SM00344">
    <property type="entry name" value="HTH_ASNC"/>
    <property type="match status" value="1"/>
</dbReference>
<dbReference type="PROSITE" id="PS00519">
    <property type="entry name" value="HTH_ASNC_1"/>
    <property type="match status" value="1"/>
</dbReference>
<protein>
    <submittedName>
        <fullName evidence="5">Lrp/AsnC family transcriptional regulator</fullName>
    </submittedName>
</protein>
<dbReference type="PANTHER" id="PTHR30154:SF53">
    <property type="entry name" value="HTH-TYPE TRANSCRIPTIONAL REGULATOR LRPC"/>
    <property type="match status" value="1"/>
</dbReference>
<sequence>MPRPVPSEKISLTDTDRKILDILSLDGSISYAALGAAVGLSSTGAHERVKRLKEQGVIKRIAAVIEPRKIDRSFLCFVRLKLSDVDKRGKAEQLMKISEIEEIHNIAGEYSILCKIRSKDTEHMEQVYNEIYKIPGVVQSETTVVFGTFLEQPMRLSSDEDDGAEA</sequence>
<dbReference type="PANTHER" id="PTHR30154">
    <property type="entry name" value="LEUCINE-RESPONSIVE REGULATORY PROTEIN"/>
    <property type="match status" value="1"/>
</dbReference>
<evidence type="ECO:0000259" key="4">
    <source>
        <dbReference type="PROSITE" id="PS50956"/>
    </source>
</evidence>
<dbReference type="SUPFAM" id="SSF54909">
    <property type="entry name" value="Dimeric alpha+beta barrel"/>
    <property type="match status" value="1"/>
</dbReference>
<dbReference type="PRINTS" id="PR00033">
    <property type="entry name" value="HTHASNC"/>
</dbReference>
<dbReference type="Gene3D" id="1.10.10.10">
    <property type="entry name" value="Winged helix-like DNA-binding domain superfamily/Winged helix DNA-binding domain"/>
    <property type="match status" value="1"/>
</dbReference>
<dbReference type="InterPro" id="IPR036390">
    <property type="entry name" value="WH_DNA-bd_sf"/>
</dbReference>
<dbReference type="InterPro" id="IPR019888">
    <property type="entry name" value="Tscrpt_reg_AsnC-like"/>
</dbReference>
<dbReference type="CDD" id="cd00090">
    <property type="entry name" value="HTH_ARSR"/>
    <property type="match status" value="1"/>
</dbReference>
<gene>
    <name evidence="5" type="ORF">ACFSC7_10950</name>
</gene>
<dbReference type="Proteomes" id="UP001597327">
    <property type="component" value="Unassembled WGS sequence"/>
</dbReference>
<name>A0ABW4JY10_9HYPH</name>
<dbReference type="InterPro" id="IPR011008">
    <property type="entry name" value="Dimeric_a/b-barrel"/>
</dbReference>
<keyword evidence="3" id="KW-0804">Transcription</keyword>
<dbReference type="EMBL" id="JBHUFA010000004">
    <property type="protein sequence ID" value="MFD1696033.1"/>
    <property type="molecule type" value="Genomic_DNA"/>
</dbReference>
<comment type="caution">
    <text evidence="5">The sequence shown here is derived from an EMBL/GenBank/DDBJ whole genome shotgun (WGS) entry which is preliminary data.</text>
</comment>
<dbReference type="Gene3D" id="3.30.70.920">
    <property type="match status" value="1"/>
</dbReference>
<evidence type="ECO:0000313" key="5">
    <source>
        <dbReference type="EMBL" id="MFD1696033.1"/>
    </source>
</evidence>
<evidence type="ECO:0000256" key="2">
    <source>
        <dbReference type="ARBA" id="ARBA00023125"/>
    </source>
</evidence>
<keyword evidence="6" id="KW-1185">Reference proteome</keyword>
<organism evidence="5 6">
    <name type="scientific">Roseibium aestuarii</name>
    <dbReference type="NCBI Taxonomy" id="2600299"/>
    <lineage>
        <taxon>Bacteria</taxon>
        <taxon>Pseudomonadati</taxon>
        <taxon>Pseudomonadota</taxon>
        <taxon>Alphaproteobacteria</taxon>
        <taxon>Hyphomicrobiales</taxon>
        <taxon>Stappiaceae</taxon>
        <taxon>Roseibium</taxon>
    </lineage>
</organism>
<reference evidence="6" key="1">
    <citation type="journal article" date="2019" name="Int. J. Syst. Evol. Microbiol.">
        <title>The Global Catalogue of Microorganisms (GCM) 10K type strain sequencing project: providing services to taxonomists for standard genome sequencing and annotation.</title>
        <authorList>
            <consortium name="The Broad Institute Genomics Platform"/>
            <consortium name="The Broad Institute Genome Sequencing Center for Infectious Disease"/>
            <person name="Wu L."/>
            <person name="Ma J."/>
        </authorList>
    </citation>
    <scope>NUCLEOTIDE SEQUENCE [LARGE SCALE GENOMIC DNA]</scope>
    <source>
        <strain evidence="6">JCM 3369</strain>
    </source>
</reference>
<dbReference type="PROSITE" id="PS50956">
    <property type="entry name" value="HTH_ASNC_2"/>
    <property type="match status" value="1"/>
</dbReference>
<dbReference type="SUPFAM" id="SSF46785">
    <property type="entry name" value="Winged helix' DNA-binding domain"/>
    <property type="match status" value="1"/>
</dbReference>
<dbReference type="InterPro" id="IPR011991">
    <property type="entry name" value="ArsR-like_HTH"/>
</dbReference>
<feature type="domain" description="HTH asnC-type" evidence="4">
    <location>
        <begin position="12"/>
        <end position="73"/>
    </location>
</feature>
<dbReference type="InterPro" id="IPR019885">
    <property type="entry name" value="Tscrpt_reg_HTH_AsnC-type_CS"/>
</dbReference>
<keyword evidence="2" id="KW-0238">DNA-binding</keyword>
<accession>A0ABW4JY10</accession>
<dbReference type="InterPro" id="IPR036388">
    <property type="entry name" value="WH-like_DNA-bd_sf"/>
</dbReference>
<dbReference type="RefSeq" id="WP_149893048.1">
    <property type="nucleotide sequence ID" value="NZ_JBHUFA010000004.1"/>
</dbReference>
<evidence type="ECO:0000256" key="3">
    <source>
        <dbReference type="ARBA" id="ARBA00023163"/>
    </source>
</evidence>